<reference evidence="2" key="1">
    <citation type="journal article" date="2020" name="Stud. Mycol.">
        <title>101 Dothideomycetes genomes: a test case for predicting lifestyles and emergence of pathogens.</title>
        <authorList>
            <person name="Haridas S."/>
            <person name="Albert R."/>
            <person name="Binder M."/>
            <person name="Bloem J."/>
            <person name="Labutti K."/>
            <person name="Salamov A."/>
            <person name="Andreopoulos B."/>
            <person name="Baker S."/>
            <person name="Barry K."/>
            <person name="Bills G."/>
            <person name="Bluhm B."/>
            <person name="Cannon C."/>
            <person name="Castanera R."/>
            <person name="Culley D."/>
            <person name="Daum C."/>
            <person name="Ezra D."/>
            <person name="Gonzalez J."/>
            <person name="Henrissat B."/>
            <person name="Kuo A."/>
            <person name="Liang C."/>
            <person name="Lipzen A."/>
            <person name="Lutzoni F."/>
            <person name="Magnuson J."/>
            <person name="Mondo S."/>
            <person name="Nolan M."/>
            <person name="Ohm R."/>
            <person name="Pangilinan J."/>
            <person name="Park H.-J."/>
            <person name="Ramirez L."/>
            <person name="Alfaro M."/>
            <person name="Sun H."/>
            <person name="Tritt A."/>
            <person name="Yoshinaga Y."/>
            <person name="Zwiers L.-H."/>
            <person name="Turgeon B."/>
            <person name="Goodwin S."/>
            <person name="Spatafora J."/>
            <person name="Crous P."/>
            <person name="Grigoriev I."/>
        </authorList>
    </citation>
    <scope>NUCLEOTIDE SEQUENCE</scope>
    <source>
        <strain evidence="2">CBS 130266</strain>
    </source>
</reference>
<name>A0A9P4P4G2_9PEZI</name>
<evidence type="ECO:0000256" key="1">
    <source>
        <dbReference type="SAM" id="MobiDB-lite"/>
    </source>
</evidence>
<feature type="compositionally biased region" description="Polar residues" evidence="1">
    <location>
        <begin position="35"/>
        <end position="44"/>
    </location>
</feature>
<protein>
    <submittedName>
        <fullName evidence="2">Uncharacterized protein</fullName>
    </submittedName>
</protein>
<proteinExistence type="predicted"/>
<feature type="region of interest" description="Disordered" evidence="1">
    <location>
        <begin position="1"/>
        <end position="92"/>
    </location>
</feature>
<gene>
    <name evidence="2" type="ORF">EJ08DRAFT_691034</name>
</gene>
<organism evidence="2 3">
    <name type="scientific">Tothia fuscella</name>
    <dbReference type="NCBI Taxonomy" id="1048955"/>
    <lineage>
        <taxon>Eukaryota</taxon>
        <taxon>Fungi</taxon>
        <taxon>Dikarya</taxon>
        <taxon>Ascomycota</taxon>
        <taxon>Pezizomycotina</taxon>
        <taxon>Dothideomycetes</taxon>
        <taxon>Pleosporomycetidae</taxon>
        <taxon>Venturiales</taxon>
        <taxon>Cylindrosympodiaceae</taxon>
        <taxon>Tothia</taxon>
    </lineage>
</organism>
<comment type="caution">
    <text evidence="2">The sequence shown here is derived from an EMBL/GenBank/DDBJ whole genome shotgun (WGS) entry which is preliminary data.</text>
</comment>
<dbReference type="Proteomes" id="UP000800235">
    <property type="component" value="Unassembled WGS sequence"/>
</dbReference>
<dbReference type="AlphaFoldDB" id="A0A9P4P4G2"/>
<evidence type="ECO:0000313" key="2">
    <source>
        <dbReference type="EMBL" id="KAF2436708.1"/>
    </source>
</evidence>
<accession>A0A9P4P4G2</accession>
<feature type="compositionally biased region" description="Polar residues" evidence="1">
    <location>
        <begin position="78"/>
        <end position="92"/>
    </location>
</feature>
<sequence length="190" mass="19987">MGHKRLLPQLQLEVPTGGVSPDTTSLADSAANPETRASASPSSTGRERPNTNFLEVHDGGLEPVADATADAQPPGGNAHNSSSSETKSTNRYDTTTTTNMLQVLSLGNNATVPRLLSDQVLTPRDPTSTAVATPVLTVPETLQHIHDFITCPGFAANLANETASYLIVMRKNIEGMMSANHQATITLALS</sequence>
<evidence type="ECO:0000313" key="3">
    <source>
        <dbReference type="Proteomes" id="UP000800235"/>
    </source>
</evidence>
<dbReference type="EMBL" id="MU007009">
    <property type="protein sequence ID" value="KAF2436708.1"/>
    <property type="molecule type" value="Genomic_DNA"/>
</dbReference>
<keyword evidence="3" id="KW-1185">Reference proteome</keyword>
<feature type="compositionally biased region" description="Basic and acidic residues" evidence="1">
    <location>
        <begin position="45"/>
        <end position="60"/>
    </location>
</feature>